<evidence type="ECO:0000313" key="6">
    <source>
        <dbReference type="EMBL" id="CAG99204.1"/>
    </source>
</evidence>
<dbReference type="PANTHER" id="PTHR28234">
    <property type="entry name" value="NUCLEAR CONTROL OF ATPASE PROTEIN 2"/>
    <property type="match status" value="1"/>
</dbReference>
<evidence type="ECO:0000256" key="1">
    <source>
        <dbReference type="ARBA" id="ARBA00004225"/>
    </source>
</evidence>
<name>Q6CPM2_KLULA</name>
<dbReference type="STRING" id="284590.Q6CPM2"/>
<dbReference type="PaxDb" id="284590-Q6CPM2"/>
<dbReference type="InterPro" id="IPR013946">
    <property type="entry name" value="NCA2-like"/>
</dbReference>
<keyword evidence="4" id="KW-0496">Mitochondrion</keyword>
<comment type="subcellular location">
    <subcellularLocation>
        <location evidence="1">Mitochondrion membrane</location>
        <topology evidence="1">Multi-pass membrane protein</topology>
    </subcellularLocation>
</comment>
<dbReference type="GO" id="GO:0005741">
    <property type="term" value="C:mitochondrial outer membrane"/>
    <property type="evidence" value="ECO:0007669"/>
    <property type="project" value="TreeGrafter"/>
</dbReference>
<evidence type="ECO:0000256" key="4">
    <source>
        <dbReference type="ARBA" id="ARBA00023128"/>
    </source>
</evidence>
<keyword evidence="2" id="KW-0812">Transmembrane</keyword>
<sequence length="600" mass="69090">MLNDSLISQRLKQVTNSLEEQFAFWSRDKEISQSALSLPLNEFVIELKQEADQVIAAIEKNVRHDMHWDTLQTKWSQLISHGQDTRDATAMKDIDVAGHETLNDDIVTVPNVSTDIGFEHGVNESQATNADKYLFDIILQYMDILQFYYDMQLSMDHYHALVQARDYYSKLRGSVWKYTVIPFQFWKHGFQVSTLRTMFTAKTLKVNDLVNAADILATPTRLVNFQLDDVSKKLTSEIDSLLVSTGEELSRFENKTYDENDGGKKADTESTLKDVSLDKIMSRLNAVSHLQFTIPEDVRIPPWYQRQWFQLSVLSIYGPMLLKKLVQNGQSLWTTVSQGSYEFVSGLWENWIWTPITQIWDTVRFDSGELYVTTKDNLTSELNSLIRMIVEFLRDRSPPGTNVDVDSLTKQIMDGDLQDFMKIYEHQIENPVKSIVFDNMVRSLLIQLQKVKVDGSMAMNGINKLLKSQQLLFSIVSLLPALLIIWALRNFLSHSISSGVEWAKDLEGTKFTINRSLNEIERLLNVPLSEEVIPHDEQMKSLALLNLEVATLKMVMVKYLPKNYKPIWVRDCNDLGDYGSTNEAKINVINRIHHMYGKFM</sequence>
<dbReference type="KEGG" id="kla:KLLA0_E03851g"/>
<evidence type="ECO:0000313" key="7">
    <source>
        <dbReference type="Proteomes" id="UP000000598"/>
    </source>
</evidence>
<dbReference type="FunCoup" id="Q6CPM2">
    <property type="interactions" value="48"/>
</dbReference>
<keyword evidence="3" id="KW-1133">Transmembrane helix</keyword>
<dbReference type="AlphaFoldDB" id="Q6CPM2"/>
<accession>Q6CPM2</accession>
<dbReference type="PANTHER" id="PTHR28234:SF1">
    <property type="entry name" value="NUCLEAR CONTROL OF ATPASE PROTEIN 2"/>
    <property type="match status" value="1"/>
</dbReference>
<dbReference type="EMBL" id="CR382125">
    <property type="protein sequence ID" value="CAG99204.1"/>
    <property type="molecule type" value="Genomic_DNA"/>
</dbReference>
<proteinExistence type="predicted"/>
<protein>
    <submittedName>
        <fullName evidence="6">KLLA0E03851p</fullName>
    </submittedName>
</protein>
<keyword evidence="7" id="KW-1185">Reference proteome</keyword>
<dbReference type="InParanoid" id="Q6CPM2"/>
<evidence type="ECO:0000256" key="5">
    <source>
        <dbReference type="ARBA" id="ARBA00023136"/>
    </source>
</evidence>
<evidence type="ECO:0000256" key="2">
    <source>
        <dbReference type="ARBA" id="ARBA00022692"/>
    </source>
</evidence>
<dbReference type="Pfam" id="PF08637">
    <property type="entry name" value="NCA2"/>
    <property type="match status" value="1"/>
</dbReference>
<dbReference type="eggNOG" id="ENOG502QTT6">
    <property type="taxonomic scope" value="Eukaryota"/>
</dbReference>
<dbReference type="HOGENOM" id="CLU_008227_2_0_1"/>
<evidence type="ECO:0000256" key="3">
    <source>
        <dbReference type="ARBA" id="ARBA00022989"/>
    </source>
</evidence>
<dbReference type="Proteomes" id="UP000000598">
    <property type="component" value="Chromosome E"/>
</dbReference>
<organism evidence="6 7">
    <name type="scientific">Kluyveromyces lactis (strain ATCC 8585 / CBS 2359 / DSM 70799 / NBRC 1267 / NRRL Y-1140 / WM37)</name>
    <name type="common">Yeast</name>
    <name type="synonym">Candida sphaerica</name>
    <dbReference type="NCBI Taxonomy" id="284590"/>
    <lineage>
        <taxon>Eukaryota</taxon>
        <taxon>Fungi</taxon>
        <taxon>Dikarya</taxon>
        <taxon>Ascomycota</taxon>
        <taxon>Saccharomycotina</taxon>
        <taxon>Saccharomycetes</taxon>
        <taxon>Saccharomycetales</taxon>
        <taxon>Saccharomycetaceae</taxon>
        <taxon>Kluyveromyces</taxon>
    </lineage>
</organism>
<keyword evidence="5" id="KW-0472">Membrane</keyword>
<reference evidence="6 7" key="1">
    <citation type="journal article" date="2004" name="Nature">
        <title>Genome evolution in yeasts.</title>
        <authorList>
            <consortium name="Genolevures"/>
            <person name="Dujon B."/>
            <person name="Sherman D."/>
            <person name="Fischer G."/>
            <person name="Durrens P."/>
            <person name="Casaregola S."/>
            <person name="Lafontaine I."/>
            <person name="de Montigny J."/>
            <person name="Marck C."/>
            <person name="Neuveglise C."/>
            <person name="Talla E."/>
            <person name="Goffard N."/>
            <person name="Frangeul L."/>
            <person name="Aigle M."/>
            <person name="Anthouard V."/>
            <person name="Babour A."/>
            <person name="Barbe V."/>
            <person name="Barnay S."/>
            <person name="Blanchin S."/>
            <person name="Beckerich J.M."/>
            <person name="Beyne E."/>
            <person name="Bleykasten C."/>
            <person name="Boisrame A."/>
            <person name="Boyer J."/>
            <person name="Cattolico L."/>
            <person name="Confanioleri F."/>
            <person name="de Daruvar A."/>
            <person name="Despons L."/>
            <person name="Fabre E."/>
            <person name="Fairhead C."/>
            <person name="Ferry-Dumazet H."/>
            <person name="Groppi A."/>
            <person name="Hantraye F."/>
            <person name="Hennequin C."/>
            <person name="Jauniaux N."/>
            <person name="Joyet P."/>
            <person name="Kachouri R."/>
            <person name="Kerrest A."/>
            <person name="Koszul R."/>
            <person name="Lemaire M."/>
            <person name="Lesur I."/>
            <person name="Ma L."/>
            <person name="Muller H."/>
            <person name="Nicaud J.M."/>
            <person name="Nikolski M."/>
            <person name="Oztas S."/>
            <person name="Ozier-Kalogeropoulos O."/>
            <person name="Pellenz S."/>
            <person name="Potier S."/>
            <person name="Richard G.F."/>
            <person name="Straub M.L."/>
            <person name="Suleau A."/>
            <person name="Swennene D."/>
            <person name="Tekaia F."/>
            <person name="Wesolowski-Louvel M."/>
            <person name="Westhof E."/>
            <person name="Wirth B."/>
            <person name="Zeniou-Meyer M."/>
            <person name="Zivanovic I."/>
            <person name="Bolotin-Fukuhara M."/>
            <person name="Thierry A."/>
            <person name="Bouchier C."/>
            <person name="Caudron B."/>
            <person name="Scarpelli C."/>
            <person name="Gaillardin C."/>
            <person name="Weissenbach J."/>
            <person name="Wincker P."/>
            <person name="Souciet J.L."/>
        </authorList>
    </citation>
    <scope>NUCLEOTIDE SEQUENCE [LARGE SCALE GENOMIC DNA]</scope>
    <source>
        <strain evidence="7">ATCC 8585 / CBS 2359 / DSM 70799 / NBRC 1267 / NRRL Y-1140 / WM37</strain>
    </source>
</reference>
<gene>
    <name evidence="6" type="ORF">KLLA0_E03851g</name>
</gene>